<dbReference type="EMBL" id="MU154608">
    <property type="protein sequence ID" value="KAF9492036.1"/>
    <property type="molecule type" value="Genomic_DNA"/>
</dbReference>
<sequence length="569" mass="63989">MMLREWHNGSTFSTTTTSTTGKMPEPDSQLEERKRVIKYTWVRNPHGGPLPRPPPNGKRTPSGIIWASSVDRIYRIQRYPNIDVMTAWSISMVAEFNENYWEIADELDPEPDPQRVPSYPLLTLPVEVCQPDGTIWYSAPRSIQGATRGVLPALPRNDEVATSPFGKSFETKYKLEEFIPSGFFPDVLMVNDPQGVTEGKLAKKGGPVLEPTPRKYKRVWPVVHPGASDESPHGDSDKIAFLNLAGAPLLGRGNHSVVHRGALRLPSGIEAYTPDGSAAVAVKLGFPIRGARSLLAHEAGVYNQIYGEAHDVGLDDGDDGAEGNDKADAECGMRHLMEHWTGFNLLTPDITHPVPVGAVVPKLFGYYVPTDEAEAAVKRTAAEAKLTDKKKSDRAEYWNYSSYDEDELNLPAETILSPILLLEDCGTPIKPHEMHIDDRTECLSFLVRLYLEDMSHSSFYPRNIMVQPGPLSKAPKDRTMQHPSFRLIDLGRADHWRMYTKREVEDYKKKSGKDLPEERLEIGPDGYIRDDVEYTPEQREWKTIAFKWAQAKREEICRGRQQLLMDMLG</sequence>
<accession>A0A9P6D4A1</accession>
<comment type="caution">
    <text evidence="2">The sequence shown here is derived from an EMBL/GenBank/DDBJ whole genome shotgun (WGS) entry which is preliminary data.</text>
</comment>
<dbReference type="AlphaFoldDB" id="A0A9P6D4A1"/>
<evidence type="ECO:0000313" key="3">
    <source>
        <dbReference type="Proteomes" id="UP000807025"/>
    </source>
</evidence>
<organism evidence="2 3">
    <name type="scientific">Pleurotus eryngii</name>
    <name type="common">Boletus of the steppes</name>
    <dbReference type="NCBI Taxonomy" id="5323"/>
    <lineage>
        <taxon>Eukaryota</taxon>
        <taxon>Fungi</taxon>
        <taxon>Dikarya</taxon>
        <taxon>Basidiomycota</taxon>
        <taxon>Agaricomycotina</taxon>
        <taxon>Agaricomycetes</taxon>
        <taxon>Agaricomycetidae</taxon>
        <taxon>Agaricales</taxon>
        <taxon>Pleurotineae</taxon>
        <taxon>Pleurotaceae</taxon>
        <taxon>Pleurotus</taxon>
    </lineage>
</organism>
<dbReference type="OrthoDB" id="5327923at2759"/>
<protein>
    <recommendedName>
        <fullName evidence="4">Protein kinase domain-containing protein</fullName>
    </recommendedName>
</protein>
<evidence type="ECO:0000313" key="2">
    <source>
        <dbReference type="EMBL" id="KAF9492036.1"/>
    </source>
</evidence>
<gene>
    <name evidence="2" type="ORF">BDN71DRAFT_1433540</name>
</gene>
<dbReference type="Proteomes" id="UP000807025">
    <property type="component" value="Unassembled WGS sequence"/>
</dbReference>
<evidence type="ECO:0000256" key="1">
    <source>
        <dbReference type="SAM" id="MobiDB-lite"/>
    </source>
</evidence>
<feature type="compositionally biased region" description="Low complexity" evidence="1">
    <location>
        <begin position="10"/>
        <end position="20"/>
    </location>
</feature>
<reference evidence="2" key="1">
    <citation type="submission" date="2020-11" db="EMBL/GenBank/DDBJ databases">
        <authorList>
            <consortium name="DOE Joint Genome Institute"/>
            <person name="Ahrendt S."/>
            <person name="Riley R."/>
            <person name="Andreopoulos W."/>
            <person name="Labutti K."/>
            <person name="Pangilinan J."/>
            <person name="Ruiz-Duenas F.J."/>
            <person name="Barrasa J.M."/>
            <person name="Sanchez-Garcia M."/>
            <person name="Camarero S."/>
            <person name="Miyauchi S."/>
            <person name="Serrano A."/>
            <person name="Linde D."/>
            <person name="Babiker R."/>
            <person name="Drula E."/>
            <person name="Ayuso-Fernandez I."/>
            <person name="Pacheco R."/>
            <person name="Padilla G."/>
            <person name="Ferreira P."/>
            <person name="Barriuso J."/>
            <person name="Kellner H."/>
            <person name="Castanera R."/>
            <person name="Alfaro M."/>
            <person name="Ramirez L."/>
            <person name="Pisabarro A.G."/>
            <person name="Kuo A."/>
            <person name="Tritt A."/>
            <person name="Lipzen A."/>
            <person name="He G."/>
            <person name="Yan M."/>
            <person name="Ng V."/>
            <person name="Cullen D."/>
            <person name="Martin F."/>
            <person name="Rosso M.-N."/>
            <person name="Henrissat B."/>
            <person name="Hibbett D."/>
            <person name="Martinez A.T."/>
            <person name="Grigoriev I.V."/>
        </authorList>
    </citation>
    <scope>NUCLEOTIDE SEQUENCE</scope>
    <source>
        <strain evidence="2">ATCC 90797</strain>
    </source>
</reference>
<feature type="region of interest" description="Disordered" evidence="1">
    <location>
        <begin position="1"/>
        <end position="30"/>
    </location>
</feature>
<evidence type="ECO:0008006" key="4">
    <source>
        <dbReference type="Google" id="ProtNLM"/>
    </source>
</evidence>
<proteinExistence type="predicted"/>
<name>A0A9P6D4A1_PLEER</name>
<keyword evidence="3" id="KW-1185">Reference proteome</keyword>